<reference evidence="1 2" key="1">
    <citation type="journal article" date="2019" name="Genome Biol. Evol.">
        <title>The Rhododendron genome and chromosomal organization provide insight into shared whole-genome duplications across the heath family (Ericaceae).</title>
        <authorList>
            <person name="Soza V.L."/>
            <person name="Lindsley D."/>
            <person name="Waalkes A."/>
            <person name="Ramage E."/>
            <person name="Patwardhan R.P."/>
            <person name="Burton J.N."/>
            <person name="Adey A."/>
            <person name="Kumar A."/>
            <person name="Qiu R."/>
            <person name="Shendure J."/>
            <person name="Hall B."/>
        </authorList>
    </citation>
    <scope>NUCLEOTIDE SEQUENCE [LARGE SCALE GENOMIC DNA]</scope>
    <source>
        <strain evidence="1">RSF 1966-606</strain>
    </source>
</reference>
<name>A0A6A4L4W5_9ERIC</name>
<dbReference type="OrthoDB" id="1093005at2759"/>
<protein>
    <submittedName>
        <fullName evidence="1">Uncharacterized protein</fullName>
    </submittedName>
</protein>
<accession>A0A6A4L4W5</accession>
<sequence>MKEILLQRKLFASITKGDQNEAQKSSALLENPSETFLETVSVSGVMMKYFSDYDEMIIAPKASAMPQFTPKTPPRSFLSMLPTDLSCKTSRNNIKRPDVGKRLVVASNKLGISASNGDHEDLEFDLDVSVA</sequence>
<evidence type="ECO:0000313" key="1">
    <source>
        <dbReference type="EMBL" id="KAE9450259.1"/>
    </source>
</evidence>
<comment type="caution">
    <text evidence="1">The sequence shown here is derived from an EMBL/GenBank/DDBJ whole genome shotgun (WGS) entry which is preliminary data.</text>
</comment>
<proteinExistence type="predicted"/>
<feature type="non-terminal residue" evidence="1">
    <location>
        <position position="1"/>
    </location>
</feature>
<dbReference type="EMBL" id="QEFC01003074">
    <property type="protein sequence ID" value="KAE9450259.1"/>
    <property type="molecule type" value="Genomic_DNA"/>
</dbReference>
<evidence type="ECO:0000313" key="2">
    <source>
        <dbReference type="Proteomes" id="UP000428333"/>
    </source>
</evidence>
<dbReference type="Proteomes" id="UP000428333">
    <property type="component" value="Linkage Group LG11"/>
</dbReference>
<gene>
    <name evidence="1" type="ORF">C3L33_17834</name>
</gene>
<keyword evidence="2" id="KW-1185">Reference proteome</keyword>
<organism evidence="1 2">
    <name type="scientific">Rhododendron williamsianum</name>
    <dbReference type="NCBI Taxonomy" id="262921"/>
    <lineage>
        <taxon>Eukaryota</taxon>
        <taxon>Viridiplantae</taxon>
        <taxon>Streptophyta</taxon>
        <taxon>Embryophyta</taxon>
        <taxon>Tracheophyta</taxon>
        <taxon>Spermatophyta</taxon>
        <taxon>Magnoliopsida</taxon>
        <taxon>eudicotyledons</taxon>
        <taxon>Gunneridae</taxon>
        <taxon>Pentapetalae</taxon>
        <taxon>asterids</taxon>
        <taxon>Ericales</taxon>
        <taxon>Ericaceae</taxon>
        <taxon>Ericoideae</taxon>
        <taxon>Rhodoreae</taxon>
        <taxon>Rhododendron</taxon>
    </lineage>
</organism>
<dbReference type="AlphaFoldDB" id="A0A6A4L4W5"/>